<gene>
    <name evidence="1" type="ORF">PCARR_a3792</name>
</gene>
<protein>
    <submittedName>
        <fullName evidence="1">Uncharacterized protein</fullName>
    </submittedName>
</protein>
<evidence type="ECO:0000313" key="1">
    <source>
        <dbReference type="EMBL" id="MBE0384059.1"/>
    </source>
</evidence>
<comment type="caution">
    <text evidence="1">The sequence shown here is derived from an EMBL/GenBank/DDBJ whole genome shotgun (WGS) entry which is preliminary data.</text>
</comment>
<dbReference type="EMBL" id="AQGW01000024">
    <property type="protein sequence ID" value="MBE0384059.1"/>
    <property type="molecule type" value="Genomic_DNA"/>
</dbReference>
<reference evidence="1 2" key="1">
    <citation type="submission" date="2015-06" db="EMBL/GenBank/DDBJ databases">
        <title>Genome sequence of Pseudoalteromonas carrageenovora.</title>
        <authorList>
            <person name="Xie B.-B."/>
            <person name="Rong J.-C."/>
            <person name="Qin Q.-L."/>
            <person name="Zhang Y.-Z."/>
        </authorList>
    </citation>
    <scope>NUCLEOTIDE SEQUENCE [LARGE SCALE GENOMIC DNA]</scope>
    <source>
        <strain evidence="1 2">IAM 12662</strain>
    </source>
</reference>
<proteinExistence type="predicted"/>
<keyword evidence="2" id="KW-1185">Reference proteome</keyword>
<evidence type="ECO:0000313" key="2">
    <source>
        <dbReference type="Proteomes" id="UP000615003"/>
    </source>
</evidence>
<name>A0ABR9EXN7_PSEVC</name>
<sequence length="38" mass="4392">MNIAMIFVLNNKEECKKASAYGCFDEVLPCFVVFLFEQ</sequence>
<dbReference type="Proteomes" id="UP000615003">
    <property type="component" value="Unassembled WGS sequence"/>
</dbReference>
<organism evidence="1 2">
    <name type="scientific">Pseudoalteromonas carrageenovora IAM 12662</name>
    <dbReference type="NCBI Taxonomy" id="1314868"/>
    <lineage>
        <taxon>Bacteria</taxon>
        <taxon>Pseudomonadati</taxon>
        <taxon>Pseudomonadota</taxon>
        <taxon>Gammaproteobacteria</taxon>
        <taxon>Alteromonadales</taxon>
        <taxon>Pseudoalteromonadaceae</taxon>
        <taxon>Pseudoalteromonas</taxon>
    </lineage>
</organism>
<accession>A0ABR9EXN7</accession>